<evidence type="ECO:0000313" key="3">
    <source>
        <dbReference type="Proteomes" id="UP001208570"/>
    </source>
</evidence>
<feature type="region of interest" description="Disordered" evidence="1">
    <location>
        <begin position="105"/>
        <end position="126"/>
    </location>
</feature>
<dbReference type="Proteomes" id="UP001208570">
    <property type="component" value="Unassembled WGS sequence"/>
</dbReference>
<comment type="caution">
    <text evidence="2">The sequence shown here is derived from an EMBL/GenBank/DDBJ whole genome shotgun (WGS) entry which is preliminary data.</text>
</comment>
<keyword evidence="3" id="KW-1185">Reference proteome</keyword>
<gene>
    <name evidence="2" type="ORF">LSH36_6g05042</name>
</gene>
<proteinExistence type="predicted"/>
<dbReference type="EMBL" id="JAODUP010000006">
    <property type="protein sequence ID" value="KAK2169872.1"/>
    <property type="molecule type" value="Genomic_DNA"/>
</dbReference>
<protein>
    <recommendedName>
        <fullName evidence="4">FLYWCH-type domain-containing protein</fullName>
    </recommendedName>
</protein>
<evidence type="ECO:0000313" key="2">
    <source>
        <dbReference type="EMBL" id="KAK2169872.1"/>
    </source>
</evidence>
<sequence length="193" mass="21874">METSTHGKDKTFDSNGYFYTLKRKTNRSTTWRCSYHSSKINFQATVCETEWIPGREHKRKLSPGGSIAASIIITAKTSCLIPISVTTLEWTKPDTSSLPQILSTVTTRERQDVEPNNKKQSPGKSQIGLTSYGEELEVFSFFLDAKRIDSVFPRLSDNLFLTNQPLTFPILRENIFNNLKVFVSNKESRISGI</sequence>
<accession>A0AAD9KEN6</accession>
<organism evidence="2 3">
    <name type="scientific">Paralvinella palmiformis</name>
    <dbReference type="NCBI Taxonomy" id="53620"/>
    <lineage>
        <taxon>Eukaryota</taxon>
        <taxon>Metazoa</taxon>
        <taxon>Spiralia</taxon>
        <taxon>Lophotrochozoa</taxon>
        <taxon>Annelida</taxon>
        <taxon>Polychaeta</taxon>
        <taxon>Sedentaria</taxon>
        <taxon>Canalipalpata</taxon>
        <taxon>Terebellida</taxon>
        <taxon>Terebelliformia</taxon>
        <taxon>Alvinellidae</taxon>
        <taxon>Paralvinella</taxon>
    </lineage>
</organism>
<dbReference type="AlphaFoldDB" id="A0AAD9KEN6"/>
<evidence type="ECO:0000256" key="1">
    <source>
        <dbReference type="SAM" id="MobiDB-lite"/>
    </source>
</evidence>
<name>A0AAD9KEN6_9ANNE</name>
<reference evidence="2" key="1">
    <citation type="journal article" date="2023" name="Mol. Biol. Evol.">
        <title>Third-Generation Sequencing Reveals the Adaptive Role of the Epigenome in Three Deep-Sea Polychaetes.</title>
        <authorList>
            <person name="Perez M."/>
            <person name="Aroh O."/>
            <person name="Sun Y."/>
            <person name="Lan Y."/>
            <person name="Juniper S.K."/>
            <person name="Young C.R."/>
            <person name="Angers B."/>
            <person name="Qian P.Y."/>
        </authorList>
    </citation>
    <scope>NUCLEOTIDE SEQUENCE</scope>
    <source>
        <strain evidence="2">P08H-3</strain>
    </source>
</reference>
<evidence type="ECO:0008006" key="4">
    <source>
        <dbReference type="Google" id="ProtNLM"/>
    </source>
</evidence>
<feature type="compositionally biased region" description="Basic and acidic residues" evidence="1">
    <location>
        <begin position="107"/>
        <end position="117"/>
    </location>
</feature>